<dbReference type="EMBL" id="CP003098">
    <property type="protein sequence ID" value="AET31595.1"/>
    <property type="molecule type" value="Genomic_DNA"/>
</dbReference>
<dbReference type="STRING" id="1104324.P186_0127"/>
<evidence type="ECO:0000313" key="2">
    <source>
        <dbReference type="Proteomes" id="UP000005867"/>
    </source>
</evidence>
<sequence length="119" mass="13349">MRCRYVEISVIIHATESLERVLEALRNFFGPLPIVVEVYEGHHGNPIYLATSYVEDCDGLLDKLCAAFSREVPASRGEGEGLYYLRLDKQALARGQVRAVDHDDVVRLKIRTKGDLCTG</sequence>
<dbReference type="Gene3D" id="3.30.1440.10">
    <property type="match status" value="1"/>
</dbReference>
<dbReference type="HOGENOM" id="CLU_131306_1_1_2"/>
<dbReference type="InterPro" id="IPR002739">
    <property type="entry name" value="PAB1135-like"/>
</dbReference>
<dbReference type="BioCyc" id="PSP1104324:GJSN-127-MONOMER"/>
<dbReference type="Pfam" id="PF01877">
    <property type="entry name" value="RNA_binding"/>
    <property type="match status" value="1"/>
</dbReference>
<dbReference type="PANTHER" id="PTHR38816:SF1">
    <property type="entry name" value="EXOSOME SUBUNIT"/>
    <property type="match status" value="1"/>
</dbReference>
<dbReference type="Proteomes" id="UP000005867">
    <property type="component" value="Chromosome"/>
</dbReference>
<organism evidence="1 2">
    <name type="scientific">Pyrobaculum ferrireducens</name>
    <dbReference type="NCBI Taxonomy" id="1104324"/>
    <lineage>
        <taxon>Archaea</taxon>
        <taxon>Thermoproteota</taxon>
        <taxon>Thermoprotei</taxon>
        <taxon>Thermoproteales</taxon>
        <taxon>Thermoproteaceae</taxon>
        <taxon>Pyrobaculum</taxon>
    </lineage>
</organism>
<dbReference type="PANTHER" id="PTHR38816">
    <property type="entry name" value="EXOSOME SUBUNIT, DUF54 FAMILY-RELATED"/>
    <property type="match status" value="1"/>
</dbReference>
<evidence type="ECO:0000313" key="1">
    <source>
        <dbReference type="EMBL" id="AET31595.1"/>
    </source>
</evidence>
<protein>
    <recommendedName>
        <fullName evidence="3">Exosome subunit</fullName>
    </recommendedName>
</protein>
<evidence type="ECO:0008006" key="3">
    <source>
        <dbReference type="Google" id="ProtNLM"/>
    </source>
</evidence>
<dbReference type="eggNOG" id="arCOG01042">
    <property type="taxonomic scope" value="Archaea"/>
</dbReference>
<accession>G7VEH1</accession>
<dbReference type="InterPro" id="IPR022803">
    <property type="entry name" value="Ribosomal_uL5_dom_sf"/>
</dbReference>
<dbReference type="KEGG" id="pyr:P186_0127"/>
<dbReference type="GeneID" id="11595933"/>
<dbReference type="AlphaFoldDB" id="G7VEH1"/>
<name>G7VEH1_9CREN</name>
<proteinExistence type="predicted"/>
<dbReference type="OrthoDB" id="10874at2157"/>
<gene>
    <name evidence="1" type="ORF">P186_0127</name>
</gene>
<reference evidence="1 2" key="1">
    <citation type="journal article" date="2012" name="J. Bacteriol.">
        <title>Complete genome sequence of strain 1860, a crenarchaeon of the genus pyrobaculum able to grow with various electron acceptors.</title>
        <authorList>
            <person name="Mardanov A.V."/>
            <person name="Gumerov V.M."/>
            <person name="Slobodkina G.B."/>
            <person name="Beletsky A.V."/>
            <person name="Bonch-Osmolovskaya E.A."/>
            <person name="Ravin N.V."/>
            <person name="Skryabin K.G."/>
        </authorList>
    </citation>
    <scope>NUCLEOTIDE SEQUENCE [LARGE SCALE GENOMIC DNA]</scope>
    <source>
        <strain evidence="1 2">1860</strain>
    </source>
</reference>
<dbReference type="RefSeq" id="WP_014287426.1">
    <property type="nucleotide sequence ID" value="NC_016645.1"/>
</dbReference>
<dbReference type="SUPFAM" id="SSF55282">
    <property type="entry name" value="RL5-like"/>
    <property type="match status" value="1"/>
</dbReference>
<keyword evidence="2" id="KW-1185">Reference proteome</keyword>